<evidence type="ECO:0000256" key="1">
    <source>
        <dbReference type="SAM" id="MobiDB-lite"/>
    </source>
</evidence>
<dbReference type="Proteomes" id="UP001165541">
    <property type="component" value="Unassembled WGS sequence"/>
</dbReference>
<sequence length="66" mass="7053">MGSFALPTWMQSFMHPDAPAAELDPADLGTVLGLEISLMPEVSSPAPRHKKPVAESATDFGDFSHD</sequence>
<proteinExistence type="predicted"/>
<name>A0ABT0YUV2_9BURK</name>
<comment type="caution">
    <text evidence="2">The sequence shown here is derived from an EMBL/GenBank/DDBJ whole genome shotgun (WGS) entry which is preliminary data.</text>
</comment>
<organism evidence="2 3">
    <name type="scientific">Caldimonas mangrovi</name>
    <dbReference type="NCBI Taxonomy" id="2944811"/>
    <lineage>
        <taxon>Bacteria</taxon>
        <taxon>Pseudomonadati</taxon>
        <taxon>Pseudomonadota</taxon>
        <taxon>Betaproteobacteria</taxon>
        <taxon>Burkholderiales</taxon>
        <taxon>Sphaerotilaceae</taxon>
        <taxon>Caldimonas</taxon>
    </lineage>
</organism>
<dbReference type="RefSeq" id="WP_251780351.1">
    <property type="nucleotide sequence ID" value="NZ_JAMKFE010000014.1"/>
</dbReference>
<evidence type="ECO:0000313" key="3">
    <source>
        <dbReference type="Proteomes" id="UP001165541"/>
    </source>
</evidence>
<gene>
    <name evidence="2" type="ORF">M8A51_20275</name>
</gene>
<keyword evidence="3" id="KW-1185">Reference proteome</keyword>
<protein>
    <submittedName>
        <fullName evidence="2">Uncharacterized protein</fullName>
    </submittedName>
</protein>
<reference evidence="2" key="1">
    <citation type="submission" date="2022-05" db="EMBL/GenBank/DDBJ databases">
        <title>Schlegelella sp. nov., isolated from mangrove soil.</title>
        <authorList>
            <person name="Liu Y."/>
            <person name="Ge X."/>
            <person name="Liu W."/>
        </authorList>
    </citation>
    <scope>NUCLEOTIDE SEQUENCE</scope>
    <source>
        <strain evidence="2">S2-27</strain>
    </source>
</reference>
<accession>A0ABT0YUV2</accession>
<evidence type="ECO:0000313" key="2">
    <source>
        <dbReference type="EMBL" id="MCM5681871.1"/>
    </source>
</evidence>
<dbReference type="EMBL" id="JAMKFE010000014">
    <property type="protein sequence ID" value="MCM5681871.1"/>
    <property type="molecule type" value="Genomic_DNA"/>
</dbReference>
<feature type="region of interest" description="Disordered" evidence="1">
    <location>
        <begin position="42"/>
        <end position="66"/>
    </location>
</feature>